<dbReference type="PANTHER" id="PTHR22957">
    <property type="entry name" value="TBC1 DOMAIN FAMILY MEMBER GTPASE-ACTIVATING PROTEIN"/>
    <property type="match status" value="1"/>
</dbReference>
<dbReference type="OrthoDB" id="27140at2759"/>
<dbReference type="PROSITE" id="PS50086">
    <property type="entry name" value="TBC_RABGAP"/>
    <property type="match status" value="1"/>
</dbReference>
<feature type="domain" description="Rab-GAP TBC" evidence="2">
    <location>
        <begin position="63"/>
        <end position="236"/>
    </location>
</feature>
<keyword evidence="4" id="KW-1185">Reference proteome</keyword>
<dbReference type="SUPFAM" id="SSF47923">
    <property type="entry name" value="Ypt/Rab-GAP domain of gyp1p"/>
    <property type="match status" value="2"/>
</dbReference>
<evidence type="ECO:0000256" key="1">
    <source>
        <dbReference type="SAM" id="MobiDB-lite"/>
    </source>
</evidence>
<name>A0A9P8TJP1_WICPI</name>
<evidence type="ECO:0000313" key="3">
    <source>
        <dbReference type="EMBL" id="KAH3681319.1"/>
    </source>
</evidence>
<dbReference type="GO" id="GO:0005096">
    <property type="term" value="F:GTPase activator activity"/>
    <property type="evidence" value="ECO:0007669"/>
    <property type="project" value="TreeGrafter"/>
</dbReference>
<dbReference type="GO" id="GO:0006886">
    <property type="term" value="P:intracellular protein transport"/>
    <property type="evidence" value="ECO:0007669"/>
    <property type="project" value="TreeGrafter"/>
</dbReference>
<comment type="caution">
    <text evidence="3">The sequence shown here is derived from an EMBL/GenBank/DDBJ whole genome shotgun (WGS) entry which is preliminary data.</text>
</comment>
<organism evidence="3 4">
    <name type="scientific">Wickerhamomyces pijperi</name>
    <name type="common">Yeast</name>
    <name type="synonym">Pichia pijperi</name>
    <dbReference type="NCBI Taxonomy" id="599730"/>
    <lineage>
        <taxon>Eukaryota</taxon>
        <taxon>Fungi</taxon>
        <taxon>Dikarya</taxon>
        <taxon>Ascomycota</taxon>
        <taxon>Saccharomycotina</taxon>
        <taxon>Saccharomycetes</taxon>
        <taxon>Phaffomycetales</taxon>
        <taxon>Wickerhamomycetaceae</taxon>
        <taxon>Wickerhamomyces</taxon>
    </lineage>
</organism>
<dbReference type="Proteomes" id="UP000774326">
    <property type="component" value="Unassembled WGS sequence"/>
</dbReference>
<reference evidence="3" key="2">
    <citation type="submission" date="2021-01" db="EMBL/GenBank/DDBJ databases">
        <authorList>
            <person name="Schikora-Tamarit M.A."/>
        </authorList>
    </citation>
    <scope>NUCLEOTIDE SEQUENCE</scope>
    <source>
        <strain evidence="3">CBS2887</strain>
    </source>
</reference>
<dbReference type="Gene3D" id="1.10.472.80">
    <property type="entry name" value="Ypt/Rab-GAP domain of gyp1p, domain 3"/>
    <property type="match status" value="1"/>
</dbReference>
<feature type="region of interest" description="Disordered" evidence="1">
    <location>
        <begin position="1"/>
        <end position="22"/>
    </location>
</feature>
<dbReference type="PANTHER" id="PTHR22957:SF27">
    <property type="entry name" value="TBC1 DOMAIN FAMILY MEMBER 13"/>
    <property type="match status" value="1"/>
</dbReference>
<dbReference type="InterPro" id="IPR000195">
    <property type="entry name" value="Rab-GAP-TBC_dom"/>
</dbReference>
<sequence length="348" mass="40770">MQRNKTEPSNTVPTPHGKLVTDEYQEDETLKLLPVPKENDINSQREELVKEQVSIDPLSEPTRTPNRSKFSVTSDSLDIIKVDVPRLLLSPLFTSQSIQDDIVQILYNYDHSYTSYRQGYHELCGLIYLVLHEDSDDETSSLISRSDFNKEVFTTMINFIGPIVSQFYIEDSILGWSVSIFNRNLLLVDYPLYELLLKYHHIETQIWVIRWVRLILLRELGLQNSTRFVDFMWSYDSDITKLMSYIIIILLIRIKLSLVECEDSGEVLYLLLHYPYIEYSDSDICQMIEFAIQMDQCHGDEKKLKEVGVQCNKWFHKGFKWEKVKDLGKLRLELKLKRRVRGVLGGSK</sequence>
<dbReference type="Gene3D" id="1.10.8.270">
    <property type="entry name" value="putative rabgap domain of human tbc1 domain family member 14 like domains"/>
    <property type="match status" value="1"/>
</dbReference>
<accession>A0A9P8TJP1</accession>
<evidence type="ECO:0000259" key="2">
    <source>
        <dbReference type="PROSITE" id="PS50086"/>
    </source>
</evidence>
<dbReference type="SMART" id="SM00164">
    <property type="entry name" value="TBC"/>
    <property type="match status" value="1"/>
</dbReference>
<dbReference type="InterPro" id="IPR035969">
    <property type="entry name" value="Rab-GAP_TBC_sf"/>
</dbReference>
<evidence type="ECO:0000313" key="4">
    <source>
        <dbReference type="Proteomes" id="UP000774326"/>
    </source>
</evidence>
<dbReference type="EMBL" id="JAEUBG010004470">
    <property type="protein sequence ID" value="KAH3681319.1"/>
    <property type="molecule type" value="Genomic_DNA"/>
</dbReference>
<dbReference type="AlphaFoldDB" id="A0A9P8TJP1"/>
<dbReference type="Pfam" id="PF00566">
    <property type="entry name" value="RabGAP-TBC"/>
    <property type="match status" value="1"/>
</dbReference>
<proteinExistence type="predicted"/>
<protein>
    <recommendedName>
        <fullName evidence="2">Rab-GAP TBC domain-containing protein</fullName>
    </recommendedName>
</protein>
<reference evidence="3" key="1">
    <citation type="journal article" date="2021" name="Open Biol.">
        <title>Shared evolutionary footprints suggest mitochondrial oxidative damage underlies multiple complex I losses in fungi.</title>
        <authorList>
            <person name="Schikora-Tamarit M.A."/>
            <person name="Marcet-Houben M."/>
            <person name="Nosek J."/>
            <person name="Gabaldon T."/>
        </authorList>
    </citation>
    <scope>NUCLEOTIDE SEQUENCE</scope>
    <source>
        <strain evidence="3">CBS2887</strain>
    </source>
</reference>
<gene>
    <name evidence="3" type="ORF">WICPIJ_007721</name>
</gene>